<evidence type="ECO:0000313" key="2">
    <source>
        <dbReference type="Proteomes" id="UP000785679"/>
    </source>
</evidence>
<proteinExistence type="predicted"/>
<protein>
    <submittedName>
        <fullName evidence="1">Uncharacterized protein</fullName>
    </submittedName>
</protein>
<organism evidence="1 2">
    <name type="scientific">Halteria grandinella</name>
    <dbReference type="NCBI Taxonomy" id="5974"/>
    <lineage>
        <taxon>Eukaryota</taxon>
        <taxon>Sar</taxon>
        <taxon>Alveolata</taxon>
        <taxon>Ciliophora</taxon>
        <taxon>Intramacronucleata</taxon>
        <taxon>Spirotrichea</taxon>
        <taxon>Stichotrichia</taxon>
        <taxon>Sporadotrichida</taxon>
        <taxon>Halteriidae</taxon>
        <taxon>Halteria</taxon>
    </lineage>
</organism>
<evidence type="ECO:0000313" key="1">
    <source>
        <dbReference type="EMBL" id="TNV80444.1"/>
    </source>
</evidence>
<comment type="caution">
    <text evidence="1">The sequence shown here is derived from an EMBL/GenBank/DDBJ whole genome shotgun (WGS) entry which is preliminary data.</text>
</comment>
<gene>
    <name evidence="1" type="ORF">FGO68_gene8546</name>
</gene>
<dbReference type="AlphaFoldDB" id="A0A8J8NTJ6"/>
<sequence>MTKRTRQQIVEERDPLSMVANGILNSVLIPLTKQALRDATKQLAFEGLIEVHFLKLFNNVFMPNMVRQICQDTINDEVLQQQANELVDLAVYDFVPEIAHEVIEGEYERREKEEVEVYAFDEYVDRCIMEALINQMVEWYSQGDERDIHTKELIDKKKREDKLQKSIQQEARAANTASLVKPLNLSKIQPIVSPSYDSTLQKPNLGFQNVQQNNARDRYQVQFDDQQQFQSQPTFNKY</sequence>
<dbReference type="Proteomes" id="UP000785679">
    <property type="component" value="Unassembled WGS sequence"/>
</dbReference>
<reference evidence="1" key="1">
    <citation type="submission" date="2019-06" db="EMBL/GenBank/DDBJ databases">
        <authorList>
            <person name="Zheng W."/>
        </authorList>
    </citation>
    <scope>NUCLEOTIDE SEQUENCE</scope>
    <source>
        <strain evidence="1">QDHG01</strain>
    </source>
</reference>
<accession>A0A8J8NTJ6</accession>
<dbReference type="OrthoDB" id="312826at2759"/>
<name>A0A8J8NTJ6_HALGN</name>
<keyword evidence="2" id="KW-1185">Reference proteome</keyword>
<dbReference type="EMBL" id="RRYP01007500">
    <property type="protein sequence ID" value="TNV80444.1"/>
    <property type="molecule type" value="Genomic_DNA"/>
</dbReference>